<feature type="compositionally biased region" description="Polar residues" evidence="1">
    <location>
        <begin position="101"/>
        <end position="121"/>
    </location>
</feature>
<evidence type="ECO:0000313" key="2">
    <source>
        <dbReference type="EMBL" id="EFX04843.1"/>
    </source>
</evidence>
<dbReference type="RefSeq" id="XP_014174325.1">
    <property type="nucleotide sequence ID" value="XM_014318850.1"/>
</dbReference>
<dbReference type="EMBL" id="GL629756">
    <property type="protein sequence ID" value="EFX04843.1"/>
    <property type="molecule type" value="Genomic_DNA"/>
</dbReference>
<accession>F0XB84</accession>
<name>F0XB84_GROCL</name>
<dbReference type="GeneID" id="25978391"/>
<evidence type="ECO:0000313" key="3">
    <source>
        <dbReference type="Proteomes" id="UP000007796"/>
    </source>
</evidence>
<protein>
    <submittedName>
        <fullName evidence="2">Uncharacterized protein</fullName>
    </submittedName>
</protein>
<dbReference type="Proteomes" id="UP000007796">
    <property type="component" value="Unassembled WGS sequence"/>
</dbReference>
<dbReference type="AlphaFoldDB" id="F0XB84"/>
<reference evidence="2 3" key="1">
    <citation type="journal article" date="2011" name="Proc. Natl. Acad. Sci. U.S.A.">
        <title>Genome and transcriptome analyses of the mountain pine beetle-fungal symbiont Grosmannia clavigera, a lodgepole pine pathogen.</title>
        <authorList>
            <person name="DiGuistini S."/>
            <person name="Wang Y."/>
            <person name="Liao N.Y."/>
            <person name="Taylor G."/>
            <person name="Tanguay P."/>
            <person name="Feau N."/>
            <person name="Henrissat B."/>
            <person name="Chan S.K."/>
            <person name="Hesse-Orce U."/>
            <person name="Alamouti S.M."/>
            <person name="Tsui C.K.M."/>
            <person name="Docking R.T."/>
            <person name="Levasseur A."/>
            <person name="Haridas S."/>
            <person name="Robertson G."/>
            <person name="Birol I."/>
            <person name="Holt R.A."/>
            <person name="Marra M.A."/>
            <person name="Hamelin R.C."/>
            <person name="Hirst M."/>
            <person name="Jones S.J.M."/>
            <person name="Bohlmann J."/>
            <person name="Breuil C."/>
        </authorList>
    </citation>
    <scope>NUCLEOTIDE SEQUENCE [LARGE SCALE GENOMIC DNA]</scope>
    <source>
        <strain evidence="3">kw1407 / UAMH 11150</strain>
    </source>
</reference>
<proteinExistence type="predicted"/>
<sequence>MTPATRRALRSGRAVEMTAAATRPARRSRQKQPLPPTEPTEPTQPTQPAQSRRQAAATTDRWTAQKPRTAAARRTSQRTAAAAGLTLTAVKTEDDDREHSPTSQHTPKHSQTTQLAQNTRDTPPDVRVKIEDDDEAGPSLSSLPYFQPWLQSECHLARAMRGEAPLGREHAGAGAGAGANGSCFCHRARLA</sequence>
<gene>
    <name evidence="2" type="ORF">CMQ_5105</name>
</gene>
<dbReference type="HOGENOM" id="CLU_1421544_0_0_1"/>
<evidence type="ECO:0000256" key="1">
    <source>
        <dbReference type="SAM" id="MobiDB-lite"/>
    </source>
</evidence>
<feature type="region of interest" description="Disordered" evidence="1">
    <location>
        <begin position="1"/>
        <end position="142"/>
    </location>
</feature>
<organism evidence="3">
    <name type="scientific">Grosmannia clavigera (strain kw1407 / UAMH 11150)</name>
    <name type="common">Blue stain fungus</name>
    <name type="synonym">Graphiocladiella clavigera</name>
    <dbReference type="NCBI Taxonomy" id="655863"/>
    <lineage>
        <taxon>Eukaryota</taxon>
        <taxon>Fungi</taxon>
        <taxon>Dikarya</taxon>
        <taxon>Ascomycota</taxon>
        <taxon>Pezizomycotina</taxon>
        <taxon>Sordariomycetes</taxon>
        <taxon>Sordariomycetidae</taxon>
        <taxon>Ophiostomatales</taxon>
        <taxon>Ophiostomataceae</taxon>
        <taxon>Leptographium</taxon>
    </lineage>
</organism>
<feature type="compositionally biased region" description="Polar residues" evidence="1">
    <location>
        <begin position="49"/>
        <end position="62"/>
    </location>
</feature>
<dbReference type="InParanoid" id="F0XB84"/>
<feature type="compositionally biased region" description="Low complexity" evidence="1">
    <location>
        <begin position="68"/>
        <end position="89"/>
    </location>
</feature>
<keyword evidence="3" id="KW-1185">Reference proteome</keyword>
<feature type="compositionally biased region" description="Basic and acidic residues" evidence="1">
    <location>
        <begin position="91"/>
        <end position="100"/>
    </location>
</feature>